<dbReference type="InterPro" id="IPR019775">
    <property type="entry name" value="WD40_repeat_CS"/>
</dbReference>
<dbReference type="PROSITE" id="PS50082">
    <property type="entry name" value="WD_REPEATS_2"/>
    <property type="match status" value="6"/>
</dbReference>
<dbReference type="Gene3D" id="2.130.10.10">
    <property type="entry name" value="YVTN repeat-like/Quinoprotein amine dehydrogenase"/>
    <property type="match status" value="2"/>
</dbReference>
<feature type="repeat" description="WD" evidence="9">
    <location>
        <begin position="523"/>
        <end position="564"/>
    </location>
</feature>
<dbReference type="PANTHER" id="PTHR19879:SF1">
    <property type="entry name" value="CANNONBALL-RELATED"/>
    <property type="match status" value="1"/>
</dbReference>
<dbReference type="GO" id="GO:0006367">
    <property type="term" value="P:transcription initiation at RNA polymerase II promoter"/>
    <property type="evidence" value="ECO:0007669"/>
    <property type="project" value="TreeGrafter"/>
</dbReference>
<comment type="caution">
    <text evidence="12">The sequence shown here is derived from an EMBL/GenBank/DDBJ whole genome shotgun (WGS) entry which is preliminary data.</text>
</comment>
<keyword evidence="3 9" id="KW-0853">WD repeat</keyword>
<dbReference type="Gene3D" id="1.25.40.500">
    <property type="entry name" value="TFIID subunit TAF5, NTD2 domain"/>
    <property type="match status" value="1"/>
</dbReference>
<feature type="repeat" description="WD" evidence="9">
    <location>
        <begin position="397"/>
        <end position="431"/>
    </location>
</feature>
<evidence type="ECO:0000256" key="4">
    <source>
        <dbReference type="ARBA" id="ARBA00022737"/>
    </source>
</evidence>
<accession>A0A8K0FYP2</accession>
<evidence type="ECO:0000313" key="13">
    <source>
        <dbReference type="Proteomes" id="UP000801492"/>
    </source>
</evidence>
<evidence type="ECO:0000313" key="12">
    <source>
        <dbReference type="EMBL" id="KAF2881667.1"/>
    </source>
</evidence>
<evidence type="ECO:0000259" key="11">
    <source>
        <dbReference type="Pfam" id="PF04494"/>
    </source>
</evidence>
<keyword evidence="13" id="KW-1185">Reference proteome</keyword>
<proteinExistence type="inferred from homology"/>
<keyword evidence="7" id="KW-0539">Nucleus</keyword>
<feature type="repeat" description="WD" evidence="9">
    <location>
        <begin position="439"/>
        <end position="480"/>
    </location>
</feature>
<comment type="subcellular location">
    <subcellularLocation>
        <location evidence="1">Nucleus</location>
    </subcellularLocation>
</comment>
<evidence type="ECO:0000256" key="8">
    <source>
        <dbReference type="ARBA" id="ARBA00044130"/>
    </source>
</evidence>
<gene>
    <name evidence="12" type="ORF">ILUMI_24524</name>
</gene>
<keyword evidence="5" id="KW-0805">Transcription regulation</keyword>
<keyword evidence="6" id="KW-0804">Transcription</keyword>
<feature type="compositionally biased region" description="Acidic residues" evidence="10">
    <location>
        <begin position="244"/>
        <end position="253"/>
    </location>
</feature>
<dbReference type="InterPro" id="IPR015943">
    <property type="entry name" value="WD40/YVTN_repeat-like_dom_sf"/>
</dbReference>
<feature type="region of interest" description="Disordered" evidence="10">
    <location>
        <begin position="240"/>
        <end position="290"/>
    </location>
</feature>
<dbReference type="Pfam" id="PF00400">
    <property type="entry name" value="WD40"/>
    <property type="match status" value="6"/>
</dbReference>
<dbReference type="PRINTS" id="PR00320">
    <property type="entry name" value="GPROTEINBRPT"/>
</dbReference>
<comment type="similarity">
    <text evidence="2">Belongs to the WD repeat TAF5 family.</text>
</comment>
<evidence type="ECO:0000256" key="7">
    <source>
        <dbReference type="ARBA" id="ARBA00023242"/>
    </source>
</evidence>
<organism evidence="12 13">
    <name type="scientific">Ignelater luminosus</name>
    <name type="common">Cucubano</name>
    <name type="synonym">Pyrophorus luminosus</name>
    <dbReference type="NCBI Taxonomy" id="2038154"/>
    <lineage>
        <taxon>Eukaryota</taxon>
        <taxon>Metazoa</taxon>
        <taxon>Ecdysozoa</taxon>
        <taxon>Arthropoda</taxon>
        <taxon>Hexapoda</taxon>
        <taxon>Insecta</taxon>
        <taxon>Pterygota</taxon>
        <taxon>Neoptera</taxon>
        <taxon>Endopterygota</taxon>
        <taxon>Coleoptera</taxon>
        <taxon>Polyphaga</taxon>
        <taxon>Elateriformia</taxon>
        <taxon>Elateroidea</taxon>
        <taxon>Elateridae</taxon>
        <taxon>Agrypninae</taxon>
        <taxon>Pyrophorini</taxon>
        <taxon>Ignelater</taxon>
    </lineage>
</organism>
<keyword evidence="4" id="KW-0677">Repeat</keyword>
<dbReference type="EMBL" id="VTPC01090711">
    <property type="protein sequence ID" value="KAF2881667.1"/>
    <property type="molecule type" value="Genomic_DNA"/>
</dbReference>
<evidence type="ECO:0000256" key="3">
    <source>
        <dbReference type="ARBA" id="ARBA00022574"/>
    </source>
</evidence>
<dbReference type="PROSITE" id="PS50294">
    <property type="entry name" value="WD_REPEATS_REGION"/>
    <property type="match status" value="5"/>
</dbReference>
<evidence type="ECO:0000256" key="1">
    <source>
        <dbReference type="ARBA" id="ARBA00004123"/>
    </source>
</evidence>
<dbReference type="InterPro" id="IPR036322">
    <property type="entry name" value="WD40_repeat_dom_sf"/>
</dbReference>
<dbReference type="CDD" id="cd00200">
    <property type="entry name" value="WD40"/>
    <property type="match status" value="1"/>
</dbReference>
<evidence type="ECO:0000256" key="2">
    <source>
        <dbReference type="ARBA" id="ARBA00009435"/>
    </source>
</evidence>
<dbReference type="PROSITE" id="PS00678">
    <property type="entry name" value="WD_REPEATS_1"/>
    <property type="match status" value="1"/>
</dbReference>
<feature type="domain" description="TFIID subunit TAF5 NTD2" evidence="11">
    <location>
        <begin position="64"/>
        <end position="192"/>
    </location>
</feature>
<evidence type="ECO:0000256" key="5">
    <source>
        <dbReference type="ARBA" id="ARBA00023015"/>
    </source>
</evidence>
<dbReference type="PANTHER" id="PTHR19879">
    <property type="entry name" value="TRANSCRIPTION INITIATION FACTOR TFIID"/>
    <property type="match status" value="1"/>
</dbReference>
<dbReference type="SUPFAM" id="SSF160897">
    <property type="entry name" value="Taf5 N-terminal domain-like"/>
    <property type="match status" value="1"/>
</dbReference>
<evidence type="ECO:0000256" key="9">
    <source>
        <dbReference type="PROSITE-ProRule" id="PRU00221"/>
    </source>
</evidence>
<dbReference type="Proteomes" id="UP000801492">
    <property type="component" value="Unassembled WGS sequence"/>
</dbReference>
<feature type="repeat" description="WD" evidence="9">
    <location>
        <begin position="565"/>
        <end position="597"/>
    </location>
</feature>
<evidence type="ECO:0000256" key="6">
    <source>
        <dbReference type="ARBA" id="ARBA00023163"/>
    </source>
</evidence>
<protein>
    <recommendedName>
        <fullName evidence="8">Transcription initiation factor TFIID subunit 5</fullName>
    </recommendedName>
</protein>
<dbReference type="AlphaFoldDB" id="A0A8K0FYP2"/>
<reference evidence="12" key="1">
    <citation type="submission" date="2019-08" db="EMBL/GenBank/DDBJ databases">
        <title>The genome of the North American firefly Photinus pyralis.</title>
        <authorList>
            <consortium name="Photinus pyralis genome working group"/>
            <person name="Fallon T.R."/>
            <person name="Sander Lower S.E."/>
            <person name="Weng J.-K."/>
        </authorList>
    </citation>
    <scope>NUCLEOTIDE SEQUENCE</scope>
    <source>
        <strain evidence="12">TRF0915ILg1</strain>
        <tissue evidence="12">Whole body</tissue>
    </source>
</reference>
<sequence length="658" mass="74241">MSIHTINHDKSQLFAVLQVLKKYNLKGTEELLKKEANIAVDIDDDKIQQDSDVSSVLTGYKSDGDPETYENSYLELKQFVEGSLDIYKHELGMILYPVLVHMYLELVYNWHTEKAIALMKKFGPEQDSYYQDDLKKLAHVTKRDHMNGNELTDTFKSNQFIIRMSRDTLSLLKRHLHDKKESVLLNIIQEHLYFDMYEGVARNKNQIDATSGAVVGEATRQDNKTKVYYGIPKVPDIQTLAAPVEDEEEGTEDAPDKPKKKKAKKDPLFSKKTKSDPNAPPVDRIPIPDLKDNDKVEKVKAFREASKRVTLGPETLPSVCAYTLLNANHTVTCAEVTEDSSMLAVGFSDSIVKVWTLVPQKLKAMKSAEQLQDISTDAEDVLVRMMDERSGETSRSLFGHNGTVYSVSFSPDRTLLLSCSEDASIRLWSLQIWTCLVVYKGHMFPIWDIKFSPLGYYFATASHDRTARLWATDHYQPLRVFAGHFSDVDCIQFHPNSNYVATGSSDRRVCLWDCTTGNHVRIMTGHKSPIHTLAFSICGRFLASAGSDCKILIWDLAHGHLVAELSGHEKSIHSLIFSRCGNLLASSSLDCTLKLWDFTKLAEDTNSEDVNISHNPDVKTGDSYMLRSFATKASPIIALHFTRRNLLLAINMYDGVNV</sequence>
<feature type="compositionally biased region" description="Basic and acidic residues" evidence="10">
    <location>
        <begin position="265"/>
        <end position="275"/>
    </location>
</feature>
<dbReference type="OrthoDB" id="10266330at2759"/>
<dbReference type="GO" id="GO:0016251">
    <property type="term" value="F:RNA polymerase II general transcription initiation factor activity"/>
    <property type="evidence" value="ECO:0007669"/>
    <property type="project" value="TreeGrafter"/>
</dbReference>
<feature type="repeat" description="WD" evidence="9">
    <location>
        <begin position="481"/>
        <end position="522"/>
    </location>
</feature>
<dbReference type="SMART" id="SM00320">
    <property type="entry name" value="WD40"/>
    <property type="match status" value="6"/>
</dbReference>
<dbReference type="InterPro" id="IPR020472">
    <property type="entry name" value="WD40_PAC1"/>
</dbReference>
<dbReference type="InterPro" id="IPR037264">
    <property type="entry name" value="TFIID_NTD2_sf"/>
</dbReference>
<dbReference type="SUPFAM" id="SSF50978">
    <property type="entry name" value="WD40 repeat-like"/>
    <property type="match status" value="1"/>
</dbReference>
<dbReference type="InterPro" id="IPR007582">
    <property type="entry name" value="TFIID_NTD2"/>
</dbReference>
<evidence type="ECO:0000256" key="10">
    <source>
        <dbReference type="SAM" id="MobiDB-lite"/>
    </source>
</evidence>
<dbReference type="FunFam" id="2.130.10.10:FF:000243">
    <property type="entry name" value="Transcription initiation factor TFIID subunit 5"/>
    <property type="match status" value="1"/>
</dbReference>
<dbReference type="CDD" id="cd08044">
    <property type="entry name" value="TAF5_NTD2"/>
    <property type="match status" value="1"/>
</dbReference>
<dbReference type="InterPro" id="IPR001680">
    <property type="entry name" value="WD40_rpt"/>
</dbReference>
<dbReference type="Pfam" id="PF04494">
    <property type="entry name" value="TFIID_NTD2"/>
    <property type="match status" value="1"/>
</dbReference>
<dbReference type="GO" id="GO:0005669">
    <property type="term" value="C:transcription factor TFIID complex"/>
    <property type="evidence" value="ECO:0007669"/>
    <property type="project" value="TreeGrafter"/>
</dbReference>
<name>A0A8K0FYP2_IGNLU</name>
<feature type="repeat" description="WD" evidence="9">
    <location>
        <begin position="324"/>
        <end position="357"/>
    </location>
</feature>